<dbReference type="Proteomes" id="UP000235036">
    <property type="component" value="Unassembled WGS sequence"/>
</dbReference>
<proteinExistence type="predicted"/>
<gene>
    <name evidence="1" type="ORF">CEN44_16625</name>
</gene>
<sequence>MLNEYKHKTADLYSLRSHHYDEAQAKTEYDAQLEALVTGKGIWNDITIFFTLGRKPMDDFS</sequence>
<keyword evidence="2" id="KW-1185">Reference proteome</keyword>
<comment type="caution">
    <text evidence="1">The sequence shown here is derived from an EMBL/GenBank/DDBJ whole genome shotgun (WGS) entry which is preliminary data.</text>
</comment>
<dbReference type="AlphaFoldDB" id="A0A2N6K0S3"/>
<reference evidence="1 2" key="1">
    <citation type="submission" date="2017-08" db="EMBL/GenBank/DDBJ databases">
        <title>Genomes of Fischerella (Mastigocladus) sp. strains.</title>
        <authorList>
            <person name="Miller S.R."/>
        </authorList>
    </citation>
    <scope>NUCLEOTIDE SEQUENCE [LARGE SCALE GENOMIC DNA]</scope>
    <source>
        <strain evidence="1 2">CCMEE 5323</strain>
    </source>
</reference>
<evidence type="ECO:0000313" key="1">
    <source>
        <dbReference type="EMBL" id="PLZ87822.1"/>
    </source>
</evidence>
<dbReference type="EMBL" id="NRQW01000379">
    <property type="protein sequence ID" value="PLZ87822.1"/>
    <property type="molecule type" value="Genomic_DNA"/>
</dbReference>
<protein>
    <submittedName>
        <fullName evidence="1">Uncharacterized protein</fullName>
    </submittedName>
</protein>
<accession>A0A2N6K0S3</accession>
<name>A0A2N6K0S3_FISMU</name>
<organism evidence="1 2">
    <name type="scientific">Fischerella muscicola CCMEE 5323</name>
    <dbReference type="NCBI Taxonomy" id="2019572"/>
    <lineage>
        <taxon>Bacteria</taxon>
        <taxon>Bacillati</taxon>
        <taxon>Cyanobacteriota</taxon>
        <taxon>Cyanophyceae</taxon>
        <taxon>Nostocales</taxon>
        <taxon>Hapalosiphonaceae</taxon>
        <taxon>Fischerella</taxon>
    </lineage>
</organism>
<evidence type="ECO:0000313" key="2">
    <source>
        <dbReference type="Proteomes" id="UP000235036"/>
    </source>
</evidence>